<dbReference type="EMBL" id="CAUJNA010001580">
    <property type="protein sequence ID" value="CAJ1387814.1"/>
    <property type="molecule type" value="Genomic_DNA"/>
</dbReference>
<keyword evidence="3" id="KW-1185">Reference proteome</keyword>
<feature type="transmembrane region" description="Helical" evidence="1">
    <location>
        <begin position="71"/>
        <end position="92"/>
    </location>
</feature>
<sequence length="142" mass="15170">MKSLAKSVLDLGAPYLGCQMFVKVAGLACIYVLSDKLAQSLALLAALFTLLDIVIRIAASRDCKFALSKHGADLLLFLLFFLDGLLCFDAVARPSCRALRLVLPFAILVSVGGNMMRLTRKPKPPGDLEEGEMTVVGGAAVE</sequence>
<gene>
    <name evidence="2" type="ORF">EVOR1521_LOCUS13810</name>
</gene>
<evidence type="ECO:0000313" key="3">
    <source>
        <dbReference type="Proteomes" id="UP001178507"/>
    </source>
</evidence>
<dbReference type="Proteomes" id="UP001178507">
    <property type="component" value="Unassembled WGS sequence"/>
</dbReference>
<dbReference type="AlphaFoldDB" id="A0AA36IJB9"/>
<evidence type="ECO:0000313" key="2">
    <source>
        <dbReference type="EMBL" id="CAJ1387814.1"/>
    </source>
</evidence>
<comment type="caution">
    <text evidence="2">The sequence shown here is derived from an EMBL/GenBank/DDBJ whole genome shotgun (WGS) entry which is preliminary data.</text>
</comment>
<organism evidence="2 3">
    <name type="scientific">Effrenium voratum</name>
    <dbReference type="NCBI Taxonomy" id="2562239"/>
    <lineage>
        <taxon>Eukaryota</taxon>
        <taxon>Sar</taxon>
        <taxon>Alveolata</taxon>
        <taxon>Dinophyceae</taxon>
        <taxon>Suessiales</taxon>
        <taxon>Symbiodiniaceae</taxon>
        <taxon>Effrenium</taxon>
    </lineage>
</organism>
<proteinExistence type="predicted"/>
<feature type="transmembrane region" description="Helical" evidence="1">
    <location>
        <begin position="12"/>
        <end position="34"/>
    </location>
</feature>
<feature type="transmembrane region" description="Helical" evidence="1">
    <location>
        <begin position="98"/>
        <end position="116"/>
    </location>
</feature>
<reference evidence="2" key="1">
    <citation type="submission" date="2023-08" db="EMBL/GenBank/DDBJ databases">
        <authorList>
            <person name="Chen Y."/>
            <person name="Shah S."/>
            <person name="Dougan E. K."/>
            <person name="Thang M."/>
            <person name="Chan C."/>
        </authorList>
    </citation>
    <scope>NUCLEOTIDE SEQUENCE</scope>
</reference>
<feature type="transmembrane region" description="Helical" evidence="1">
    <location>
        <begin position="40"/>
        <end position="59"/>
    </location>
</feature>
<keyword evidence="1" id="KW-0472">Membrane</keyword>
<keyword evidence="1" id="KW-1133">Transmembrane helix</keyword>
<protein>
    <submittedName>
        <fullName evidence="2">Uncharacterized protein</fullName>
    </submittedName>
</protein>
<keyword evidence="1" id="KW-0812">Transmembrane</keyword>
<accession>A0AA36IJB9</accession>
<name>A0AA36IJB9_9DINO</name>
<evidence type="ECO:0000256" key="1">
    <source>
        <dbReference type="SAM" id="Phobius"/>
    </source>
</evidence>